<sequence>MQSPEHAAVGAVVSAVALVPLVDAFSPPALAVLWGYGVALSVFVDLDHFLLARLLSGDWSHLRSTLRRGRGAFVDQAGTFRGLEMERRRHLSHHALGGVLVGGLALVSAPLAVFTAVVLYTHVLCDLLRDNELV</sequence>
<evidence type="ECO:0000313" key="3">
    <source>
        <dbReference type="Proteomes" id="UP001596406"/>
    </source>
</evidence>
<feature type="transmembrane region" description="Helical" evidence="1">
    <location>
        <begin position="95"/>
        <end position="120"/>
    </location>
</feature>
<protein>
    <recommendedName>
        <fullName evidence="4">Metal-dependent hydrolase</fullName>
    </recommendedName>
</protein>
<feature type="transmembrane region" description="Helical" evidence="1">
    <location>
        <begin position="34"/>
        <end position="55"/>
    </location>
</feature>
<evidence type="ECO:0008006" key="4">
    <source>
        <dbReference type="Google" id="ProtNLM"/>
    </source>
</evidence>
<reference evidence="2 3" key="1">
    <citation type="journal article" date="2019" name="Int. J. Syst. Evol. Microbiol.">
        <title>The Global Catalogue of Microorganisms (GCM) 10K type strain sequencing project: providing services to taxonomists for standard genome sequencing and annotation.</title>
        <authorList>
            <consortium name="The Broad Institute Genomics Platform"/>
            <consortium name="The Broad Institute Genome Sequencing Center for Infectious Disease"/>
            <person name="Wu L."/>
            <person name="Ma J."/>
        </authorList>
    </citation>
    <scope>NUCLEOTIDE SEQUENCE [LARGE SCALE GENOMIC DNA]</scope>
    <source>
        <strain evidence="2 3">PSRA2</strain>
    </source>
</reference>
<comment type="caution">
    <text evidence="2">The sequence shown here is derived from an EMBL/GenBank/DDBJ whole genome shotgun (WGS) entry which is preliminary data.</text>
</comment>
<accession>A0ABD5UAL7</accession>
<keyword evidence="1" id="KW-0472">Membrane</keyword>
<name>A0ABD5UAL7_9EURY</name>
<keyword evidence="3" id="KW-1185">Reference proteome</keyword>
<dbReference type="RefSeq" id="WP_304449084.1">
    <property type="nucleotide sequence ID" value="NZ_JARRAH010000001.1"/>
</dbReference>
<organism evidence="2 3">
    <name type="scientific">Halomarina ordinaria</name>
    <dbReference type="NCBI Taxonomy" id="3033939"/>
    <lineage>
        <taxon>Archaea</taxon>
        <taxon>Methanobacteriati</taxon>
        <taxon>Methanobacteriota</taxon>
        <taxon>Stenosarchaea group</taxon>
        <taxon>Halobacteria</taxon>
        <taxon>Halobacteriales</taxon>
        <taxon>Natronomonadaceae</taxon>
        <taxon>Halomarina</taxon>
    </lineage>
</organism>
<keyword evidence="1" id="KW-0812">Transmembrane</keyword>
<dbReference type="EMBL" id="JBHSXM010000001">
    <property type="protein sequence ID" value="MFC6837419.1"/>
    <property type="molecule type" value="Genomic_DNA"/>
</dbReference>
<dbReference type="AlphaFoldDB" id="A0ABD5UAL7"/>
<evidence type="ECO:0000313" key="2">
    <source>
        <dbReference type="EMBL" id="MFC6837419.1"/>
    </source>
</evidence>
<gene>
    <name evidence="2" type="ORF">ACFQHK_12970</name>
</gene>
<dbReference type="Proteomes" id="UP001596406">
    <property type="component" value="Unassembled WGS sequence"/>
</dbReference>
<proteinExistence type="predicted"/>
<evidence type="ECO:0000256" key="1">
    <source>
        <dbReference type="SAM" id="Phobius"/>
    </source>
</evidence>
<keyword evidence="1" id="KW-1133">Transmembrane helix</keyword>